<dbReference type="GO" id="GO:0046872">
    <property type="term" value="F:metal ion binding"/>
    <property type="evidence" value="ECO:0007669"/>
    <property type="project" value="UniProtKB-UniRule"/>
</dbReference>
<keyword evidence="4 10" id="KW-0808">Transferase</keyword>
<keyword evidence="14" id="KW-1185">Reference proteome</keyword>
<evidence type="ECO:0000256" key="12">
    <source>
        <dbReference type="SAM" id="Phobius"/>
    </source>
</evidence>
<dbReference type="OrthoDB" id="9778595at2"/>
<dbReference type="InterPro" id="IPR003374">
    <property type="entry name" value="ApbE-like_sf"/>
</dbReference>
<evidence type="ECO:0000256" key="4">
    <source>
        <dbReference type="ARBA" id="ARBA00022679"/>
    </source>
</evidence>
<evidence type="ECO:0000256" key="11">
    <source>
        <dbReference type="PIRSR" id="PIRSR006268-2"/>
    </source>
</evidence>
<accession>A0A544QYD7</accession>
<protein>
    <recommendedName>
        <fullName evidence="2 10">FAD:protein FMN transferase</fullName>
        <ecNumber evidence="1 10">2.7.1.180</ecNumber>
    </recommendedName>
    <alternativeName>
        <fullName evidence="8 10">Flavin transferase</fullName>
    </alternativeName>
</protein>
<organism evidence="13 14">
    <name type="scientific">Peptacetobacter hominis</name>
    <dbReference type="NCBI Taxonomy" id="2743610"/>
    <lineage>
        <taxon>Bacteria</taxon>
        <taxon>Bacillati</taxon>
        <taxon>Bacillota</taxon>
        <taxon>Clostridia</taxon>
        <taxon>Peptostreptococcales</taxon>
        <taxon>Peptostreptococcaceae</taxon>
        <taxon>Peptacetobacter</taxon>
    </lineage>
</organism>
<keyword evidence="3 10" id="KW-0285">Flavoprotein</keyword>
<comment type="similarity">
    <text evidence="10">Belongs to the ApbE family.</text>
</comment>
<evidence type="ECO:0000313" key="13">
    <source>
        <dbReference type="EMBL" id="TQQ85694.1"/>
    </source>
</evidence>
<feature type="binding site" evidence="11">
    <location>
        <position position="292"/>
    </location>
    <ligand>
        <name>Mg(2+)</name>
        <dbReference type="ChEBI" id="CHEBI:18420"/>
    </ligand>
</feature>
<evidence type="ECO:0000256" key="1">
    <source>
        <dbReference type="ARBA" id="ARBA00011955"/>
    </source>
</evidence>
<dbReference type="PIRSF" id="PIRSF006268">
    <property type="entry name" value="ApbE"/>
    <property type="match status" value="1"/>
</dbReference>
<dbReference type="RefSeq" id="WP_142534924.1">
    <property type="nucleotide sequence ID" value="NZ_SGJB01000001.1"/>
</dbReference>
<feature type="transmembrane region" description="Helical" evidence="12">
    <location>
        <begin position="6"/>
        <end position="24"/>
    </location>
</feature>
<dbReference type="PANTHER" id="PTHR30040:SF2">
    <property type="entry name" value="FAD:PROTEIN FMN TRANSFERASE"/>
    <property type="match status" value="1"/>
</dbReference>
<dbReference type="Gene3D" id="3.10.520.10">
    <property type="entry name" value="ApbE-like domains"/>
    <property type="match status" value="1"/>
</dbReference>
<dbReference type="EC" id="2.7.1.180" evidence="1 10"/>
<dbReference type="Proteomes" id="UP000317863">
    <property type="component" value="Unassembled WGS sequence"/>
</dbReference>
<evidence type="ECO:0000256" key="10">
    <source>
        <dbReference type="PIRNR" id="PIRNR006268"/>
    </source>
</evidence>
<keyword evidence="6 10" id="KW-0274">FAD</keyword>
<keyword evidence="12" id="KW-0812">Transmembrane</keyword>
<keyword evidence="12" id="KW-0472">Membrane</keyword>
<keyword evidence="12" id="KW-1133">Transmembrane helix</keyword>
<evidence type="ECO:0000313" key="14">
    <source>
        <dbReference type="Proteomes" id="UP000317863"/>
    </source>
</evidence>
<dbReference type="SUPFAM" id="SSF143631">
    <property type="entry name" value="ApbE-like"/>
    <property type="match status" value="1"/>
</dbReference>
<evidence type="ECO:0000256" key="9">
    <source>
        <dbReference type="ARBA" id="ARBA00048540"/>
    </source>
</evidence>
<evidence type="ECO:0000256" key="7">
    <source>
        <dbReference type="ARBA" id="ARBA00022842"/>
    </source>
</evidence>
<dbReference type="PANTHER" id="PTHR30040">
    <property type="entry name" value="THIAMINE BIOSYNTHESIS LIPOPROTEIN APBE"/>
    <property type="match status" value="1"/>
</dbReference>
<evidence type="ECO:0000256" key="3">
    <source>
        <dbReference type="ARBA" id="ARBA00022630"/>
    </source>
</evidence>
<evidence type="ECO:0000256" key="2">
    <source>
        <dbReference type="ARBA" id="ARBA00016337"/>
    </source>
</evidence>
<gene>
    <name evidence="13" type="ORF">EXD82_00310</name>
</gene>
<feature type="binding site" evidence="11">
    <location>
        <position position="296"/>
    </location>
    <ligand>
        <name>Mg(2+)</name>
        <dbReference type="ChEBI" id="CHEBI:18420"/>
    </ligand>
</feature>
<keyword evidence="7 10" id="KW-0460">Magnesium</keyword>
<proteinExistence type="inferred from homology"/>
<feature type="binding site" evidence="11">
    <location>
        <position position="178"/>
    </location>
    <ligand>
        <name>Mg(2+)</name>
        <dbReference type="ChEBI" id="CHEBI:18420"/>
    </ligand>
</feature>
<keyword evidence="5 10" id="KW-0479">Metal-binding</keyword>
<dbReference type="AlphaFoldDB" id="A0A544QYD7"/>
<dbReference type="InterPro" id="IPR024932">
    <property type="entry name" value="ApbE"/>
</dbReference>
<comment type="catalytic activity">
    <reaction evidence="9 10">
        <text>L-threonyl-[protein] + FAD = FMN-L-threonyl-[protein] + AMP + H(+)</text>
        <dbReference type="Rhea" id="RHEA:36847"/>
        <dbReference type="Rhea" id="RHEA-COMP:11060"/>
        <dbReference type="Rhea" id="RHEA-COMP:11061"/>
        <dbReference type="ChEBI" id="CHEBI:15378"/>
        <dbReference type="ChEBI" id="CHEBI:30013"/>
        <dbReference type="ChEBI" id="CHEBI:57692"/>
        <dbReference type="ChEBI" id="CHEBI:74257"/>
        <dbReference type="ChEBI" id="CHEBI:456215"/>
        <dbReference type="EC" id="2.7.1.180"/>
    </reaction>
</comment>
<evidence type="ECO:0000256" key="5">
    <source>
        <dbReference type="ARBA" id="ARBA00022723"/>
    </source>
</evidence>
<dbReference type="Pfam" id="PF02424">
    <property type="entry name" value="ApbE"/>
    <property type="match status" value="1"/>
</dbReference>
<evidence type="ECO:0000256" key="8">
    <source>
        <dbReference type="ARBA" id="ARBA00031306"/>
    </source>
</evidence>
<dbReference type="EMBL" id="SGJB01000001">
    <property type="protein sequence ID" value="TQQ85694.1"/>
    <property type="molecule type" value="Genomic_DNA"/>
</dbReference>
<reference evidence="13 14" key="1">
    <citation type="submission" date="2019-02" db="EMBL/GenBank/DDBJ databases">
        <title>Peptostreptococcaceae bacterium ZHW00191 nov., a new bacterium isolated from the human gut.</title>
        <authorList>
            <person name="Zhou H.-W."/>
            <person name="Chen X.-J."/>
        </authorList>
    </citation>
    <scope>NUCLEOTIDE SEQUENCE [LARGE SCALE GENOMIC DNA]</scope>
    <source>
        <strain evidence="13 14">ZHW00191</strain>
    </source>
</reference>
<sequence length="350" mass="38500">MKRNKYAIVVAAILIIAAVIISIFRLRSPEAYSSTNYFLGTVNTVTVYSNSKSEAEKILAGCDDTIQDVDNMMSTKIPGSDIYKINKNAGISPVEVSDETMYVIEEAIRYSKLSDGVFDVSIGPVSDLWAIGTPDAKVPSESEISEKVSLVDYSKIEINKENNTVMLPEKGMKLDLGAIAKGYAADKVSEYLDTQNVENAIINLGGNIYAKGYNEDNKEYNIGLKNPIEGNSDSFAEVRVSNKSVVTSGVYERYVEKDGKKYHHILNPFTGYPFENNLLSVTIISDKSINCDALSTSAFGLGLENGKKLIESIDGVDAVFVTKDKKVYTTKGFEEYFEILDDSFTLETSN</sequence>
<name>A0A544QYD7_9FIRM</name>
<dbReference type="GO" id="GO:0016740">
    <property type="term" value="F:transferase activity"/>
    <property type="evidence" value="ECO:0007669"/>
    <property type="project" value="UniProtKB-UniRule"/>
</dbReference>
<comment type="cofactor">
    <cofactor evidence="11">
        <name>Mg(2+)</name>
        <dbReference type="ChEBI" id="CHEBI:18420"/>
    </cofactor>
    <cofactor evidence="11">
        <name>Mn(2+)</name>
        <dbReference type="ChEBI" id="CHEBI:29035"/>
    </cofactor>
    <text evidence="11">Magnesium. Can also use manganese.</text>
</comment>
<comment type="caution">
    <text evidence="13">The sequence shown here is derived from an EMBL/GenBank/DDBJ whole genome shotgun (WGS) entry which is preliminary data.</text>
</comment>
<evidence type="ECO:0000256" key="6">
    <source>
        <dbReference type="ARBA" id="ARBA00022827"/>
    </source>
</evidence>